<dbReference type="CDD" id="cd02440">
    <property type="entry name" value="AdoMet_MTases"/>
    <property type="match status" value="1"/>
</dbReference>
<dbReference type="RefSeq" id="WP_267622755.1">
    <property type="nucleotide sequence ID" value="NZ_JAODIW010000006.1"/>
</dbReference>
<protein>
    <submittedName>
        <fullName evidence="5">Class I SAM-dependent methyltransferase</fullName>
        <ecNumber evidence="5">2.1.1.-</ecNumber>
    </submittedName>
</protein>
<dbReference type="InterPro" id="IPR051052">
    <property type="entry name" value="Diverse_substrate_MTase"/>
</dbReference>
<keyword evidence="1 5" id="KW-0489">Methyltransferase</keyword>
<name>A0ABD5PEK9_9EURY</name>
<dbReference type="EC" id="2.1.1.-" evidence="5"/>
<feature type="region of interest" description="Disordered" evidence="3">
    <location>
        <begin position="1"/>
        <end position="31"/>
    </location>
</feature>
<comment type="caution">
    <text evidence="5">The sequence shown here is derived from an EMBL/GenBank/DDBJ whole genome shotgun (WGS) entry which is preliminary data.</text>
</comment>
<evidence type="ECO:0000313" key="6">
    <source>
        <dbReference type="Proteomes" id="UP001595921"/>
    </source>
</evidence>
<evidence type="ECO:0000256" key="2">
    <source>
        <dbReference type="ARBA" id="ARBA00022679"/>
    </source>
</evidence>
<evidence type="ECO:0000256" key="1">
    <source>
        <dbReference type="ARBA" id="ARBA00022603"/>
    </source>
</evidence>
<evidence type="ECO:0000259" key="4">
    <source>
        <dbReference type="Pfam" id="PF13649"/>
    </source>
</evidence>
<dbReference type="AlphaFoldDB" id="A0ABD5PEK9"/>
<reference evidence="5 6" key="1">
    <citation type="journal article" date="2019" name="Int. J. Syst. Evol. Microbiol.">
        <title>The Global Catalogue of Microorganisms (GCM) 10K type strain sequencing project: providing services to taxonomists for standard genome sequencing and annotation.</title>
        <authorList>
            <consortium name="The Broad Institute Genomics Platform"/>
            <consortium name="The Broad Institute Genome Sequencing Center for Infectious Disease"/>
            <person name="Wu L."/>
            <person name="Ma J."/>
        </authorList>
    </citation>
    <scope>NUCLEOTIDE SEQUENCE [LARGE SCALE GENOMIC DNA]</scope>
    <source>
        <strain evidence="5 6">CGMCC 1.12553</strain>
    </source>
</reference>
<dbReference type="Gene3D" id="3.40.50.150">
    <property type="entry name" value="Vaccinia Virus protein VP39"/>
    <property type="match status" value="1"/>
</dbReference>
<accession>A0ABD5PEK9</accession>
<dbReference type="PANTHER" id="PTHR44942:SF4">
    <property type="entry name" value="METHYLTRANSFERASE TYPE 11 DOMAIN-CONTAINING PROTEIN"/>
    <property type="match status" value="1"/>
</dbReference>
<dbReference type="SUPFAM" id="SSF53335">
    <property type="entry name" value="S-adenosyl-L-methionine-dependent methyltransferases"/>
    <property type="match status" value="1"/>
</dbReference>
<keyword evidence="6" id="KW-1185">Reference proteome</keyword>
<organism evidence="5 6">
    <name type="scientific">Halobium salinum</name>
    <dbReference type="NCBI Taxonomy" id="1364940"/>
    <lineage>
        <taxon>Archaea</taxon>
        <taxon>Methanobacteriati</taxon>
        <taxon>Methanobacteriota</taxon>
        <taxon>Stenosarchaea group</taxon>
        <taxon>Halobacteria</taxon>
        <taxon>Halobacteriales</taxon>
        <taxon>Haloferacaceae</taxon>
        <taxon>Halobium</taxon>
    </lineage>
</organism>
<evidence type="ECO:0000256" key="3">
    <source>
        <dbReference type="SAM" id="MobiDB-lite"/>
    </source>
</evidence>
<feature type="domain" description="Methyltransferase" evidence="4">
    <location>
        <begin position="56"/>
        <end position="151"/>
    </location>
</feature>
<dbReference type="Pfam" id="PF13649">
    <property type="entry name" value="Methyltransf_25"/>
    <property type="match status" value="1"/>
</dbReference>
<proteinExistence type="predicted"/>
<dbReference type="InterPro" id="IPR029063">
    <property type="entry name" value="SAM-dependent_MTases_sf"/>
</dbReference>
<sequence>MPPADPIDPTDPTDPTDPADRFASTESHYAAHRPAYGDQALDYLRDRFALDDDARVLDLGCGTGQLSIPLAPSVGQVVGVDPNEAMLEEARRGAEAAGVDNAEWVVGSDADLGTMRDDLAPLRLTTMGRSFHWMDQGRTLDHLHGATEPGGGVALVTDGEWLTKGRESWQEEVYAVAADYLDDLPERVDPDSVEYDDPWDAKLEAFGFDDTETRVFAVDREWSVDGVVGYVFSLSFASPATFGGRKEAFEVDLRERLTALGGGPFTQRARVEVISGKTSA</sequence>
<evidence type="ECO:0000313" key="5">
    <source>
        <dbReference type="EMBL" id="MFC4359336.1"/>
    </source>
</evidence>
<dbReference type="PANTHER" id="PTHR44942">
    <property type="entry name" value="METHYLTRANSF_11 DOMAIN-CONTAINING PROTEIN"/>
    <property type="match status" value="1"/>
</dbReference>
<dbReference type="InterPro" id="IPR041698">
    <property type="entry name" value="Methyltransf_25"/>
</dbReference>
<gene>
    <name evidence="5" type="ORF">ACFO0N_15440</name>
</gene>
<dbReference type="EMBL" id="JBHSDS010000008">
    <property type="protein sequence ID" value="MFC4359336.1"/>
    <property type="molecule type" value="Genomic_DNA"/>
</dbReference>
<dbReference type="GO" id="GO:0008168">
    <property type="term" value="F:methyltransferase activity"/>
    <property type="evidence" value="ECO:0007669"/>
    <property type="project" value="UniProtKB-KW"/>
</dbReference>
<dbReference type="GO" id="GO:0032259">
    <property type="term" value="P:methylation"/>
    <property type="evidence" value="ECO:0007669"/>
    <property type="project" value="UniProtKB-KW"/>
</dbReference>
<keyword evidence="2 5" id="KW-0808">Transferase</keyword>
<dbReference type="Proteomes" id="UP001595921">
    <property type="component" value="Unassembled WGS sequence"/>
</dbReference>